<dbReference type="PATRIC" id="fig|380.5.peg.456"/>
<gene>
    <name evidence="2" type="ordered locus">SFHH103_00426</name>
</gene>
<name>G9A125_SINF1</name>
<dbReference type="AlphaFoldDB" id="G9A125"/>
<proteinExistence type="predicted"/>
<dbReference type="STRING" id="1117943.SFHH103_00426"/>
<feature type="region of interest" description="Disordered" evidence="1">
    <location>
        <begin position="44"/>
        <end position="65"/>
    </location>
</feature>
<organism evidence="2 3">
    <name type="scientific">Sinorhizobium fredii (strain HH103)</name>
    <dbReference type="NCBI Taxonomy" id="1117943"/>
    <lineage>
        <taxon>Bacteria</taxon>
        <taxon>Pseudomonadati</taxon>
        <taxon>Pseudomonadota</taxon>
        <taxon>Alphaproteobacteria</taxon>
        <taxon>Hyphomicrobiales</taxon>
        <taxon>Rhizobiaceae</taxon>
        <taxon>Sinorhizobium/Ensifer group</taxon>
        <taxon>Sinorhizobium</taxon>
    </lineage>
</organism>
<dbReference type="KEGG" id="sfh:SFHH103_00426"/>
<evidence type="ECO:0000313" key="2">
    <source>
        <dbReference type="EMBL" id="CCE94926.1"/>
    </source>
</evidence>
<evidence type="ECO:0000313" key="3">
    <source>
        <dbReference type="Proteomes" id="UP000007735"/>
    </source>
</evidence>
<reference evidence="2 3" key="1">
    <citation type="journal article" date="2012" name="J. Bacteriol.">
        <title>Genome sequence of the soybean symbiont Sinorhizobium fredii HH103.</title>
        <authorList>
            <person name="Weidner S."/>
            <person name="Becker A."/>
            <person name="Bonilla I."/>
            <person name="Jaenicke S."/>
            <person name="Lloret J."/>
            <person name="Margaret I."/>
            <person name="Puhler A."/>
            <person name="Ruiz-Sainz J.E."/>
            <person name="Schneiker-Bekel S."/>
            <person name="Szczepanowski R."/>
            <person name="Vinardell J.M."/>
            <person name="Zehner S."/>
            <person name="Gottfert M."/>
        </authorList>
    </citation>
    <scope>NUCLEOTIDE SEQUENCE [LARGE SCALE GENOMIC DNA]</scope>
    <source>
        <strain evidence="2 3">HH103</strain>
    </source>
</reference>
<protein>
    <submittedName>
        <fullName evidence="2">Uncharacterized protein</fullName>
    </submittedName>
</protein>
<evidence type="ECO:0000256" key="1">
    <source>
        <dbReference type="SAM" id="MobiDB-lite"/>
    </source>
</evidence>
<accession>G9A125</accession>
<dbReference type="Proteomes" id="UP000007735">
    <property type="component" value="Chromosome"/>
</dbReference>
<dbReference type="HOGENOM" id="CLU_2846775_0_0_5"/>
<dbReference type="EMBL" id="HE616890">
    <property type="protein sequence ID" value="CCE94926.1"/>
    <property type="molecule type" value="Genomic_DNA"/>
</dbReference>
<sequence>MTPKQIGQEWFVFRRWEQLAGPFPSNAAAWRWIDRHEGQPISRSEKTAEWLFDKSAGSHDPRGAA</sequence>
<dbReference type="RefSeq" id="WP_014327443.1">
    <property type="nucleotide sequence ID" value="NC_016812.1"/>
</dbReference>